<keyword evidence="4" id="KW-1015">Disulfide bond</keyword>
<protein>
    <recommendedName>
        <fullName evidence="6">Carboxylic ester hydrolase</fullName>
        <ecNumber evidence="6">3.1.1.-</ecNumber>
    </recommendedName>
</protein>
<dbReference type="EMBL" id="ON929175">
    <property type="protein sequence ID" value="UXP71957.1"/>
    <property type="molecule type" value="mRNA"/>
</dbReference>
<feature type="domain" description="Carboxylesterase type B" evidence="7">
    <location>
        <begin position="2"/>
        <end position="525"/>
    </location>
</feature>
<organism evidence="8 10">
    <name type="scientific">Manduca sexta</name>
    <name type="common">Tobacco hawkmoth</name>
    <name type="synonym">Tobacco hornworm</name>
    <dbReference type="NCBI Taxonomy" id="7130"/>
    <lineage>
        <taxon>Eukaryota</taxon>
        <taxon>Metazoa</taxon>
        <taxon>Ecdysozoa</taxon>
        <taxon>Arthropoda</taxon>
        <taxon>Hexapoda</taxon>
        <taxon>Insecta</taxon>
        <taxon>Pterygota</taxon>
        <taxon>Neoptera</taxon>
        <taxon>Endopterygota</taxon>
        <taxon>Lepidoptera</taxon>
        <taxon>Glossata</taxon>
        <taxon>Ditrysia</taxon>
        <taxon>Bombycoidea</taxon>
        <taxon>Sphingidae</taxon>
        <taxon>Sphinginae</taxon>
        <taxon>Sphingini</taxon>
        <taxon>Manduca</taxon>
    </lineage>
</organism>
<evidence type="ECO:0000256" key="6">
    <source>
        <dbReference type="RuleBase" id="RU361235"/>
    </source>
</evidence>
<proteinExistence type="evidence at transcript level"/>
<evidence type="ECO:0000313" key="9">
    <source>
        <dbReference type="EMBL" id="UXP71957.1"/>
    </source>
</evidence>
<dbReference type="PROSITE" id="PS00122">
    <property type="entry name" value="CARBOXYLESTERASE_B_1"/>
    <property type="match status" value="1"/>
</dbReference>
<keyword evidence="2" id="KW-0719">Serine esterase</keyword>
<dbReference type="InterPro" id="IPR029058">
    <property type="entry name" value="AB_hydrolase_fold"/>
</dbReference>
<evidence type="ECO:0000313" key="10">
    <source>
        <dbReference type="Proteomes" id="UP000791440"/>
    </source>
</evidence>
<evidence type="ECO:0000256" key="5">
    <source>
        <dbReference type="ARBA" id="ARBA00023180"/>
    </source>
</evidence>
<evidence type="ECO:0000256" key="3">
    <source>
        <dbReference type="ARBA" id="ARBA00022801"/>
    </source>
</evidence>
<dbReference type="Proteomes" id="UP000791440">
    <property type="component" value="Unassembled WGS sequence"/>
</dbReference>
<reference evidence="8" key="2">
    <citation type="submission" date="2020-12" db="EMBL/GenBank/DDBJ databases">
        <authorList>
            <person name="Kanost M."/>
        </authorList>
    </citation>
    <scope>NUCLEOTIDE SEQUENCE</scope>
</reference>
<dbReference type="Pfam" id="PF00135">
    <property type="entry name" value="COesterase"/>
    <property type="match status" value="1"/>
</dbReference>
<evidence type="ECO:0000313" key="8">
    <source>
        <dbReference type="EMBL" id="KAG6440789.1"/>
    </source>
</evidence>
<dbReference type="EMBL" id="JH668282">
    <property type="protein sequence ID" value="KAG6440790.1"/>
    <property type="molecule type" value="Genomic_DNA"/>
</dbReference>
<dbReference type="SUPFAM" id="SSF53474">
    <property type="entry name" value="alpha/beta-Hydrolases"/>
    <property type="match status" value="1"/>
</dbReference>
<dbReference type="EC" id="3.1.1.-" evidence="6"/>
<evidence type="ECO:0000259" key="7">
    <source>
        <dbReference type="Pfam" id="PF00135"/>
    </source>
</evidence>
<evidence type="ECO:0000256" key="4">
    <source>
        <dbReference type="ARBA" id="ARBA00023157"/>
    </source>
</evidence>
<keyword evidence="5" id="KW-0325">Glycoprotein</keyword>
<accession>A0A921YL30</accession>
<dbReference type="EMBL" id="JH668282">
    <property type="protein sequence ID" value="KAG6440789.1"/>
    <property type="molecule type" value="Genomic_DNA"/>
</dbReference>
<keyword evidence="3 6" id="KW-0378">Hydrolase</keyword>
<dbReference type="AlphaFoldDB" id="A0A921YL30"/>
<dbReference type="GO" id="GO:0052689">
    <property type="term" value="F:carboxylic ester hydrolase activity"/>
    <property type="evidence" value="ECO:0007669"/>
    <property type="project" value="UniProtKB-KW"/>
</dbReference>
<dbReference type="Gene3D" id="3.40.50.1820">
    <property type="entry name" value="alpha/beta hydrolase"/>
    <property type="match status" value="1"/>
</dbReference>
<dbReference type="InterPro" id="IPR019826">
    <property type="entry name" value="Carboxylesterase_B_AS"/>
</dbReference>
<evidence type="ECO:0000256" key="2">
    <source>
        <dbReference type="ARBA" id="ARBA00022487"/>
    </source>
</evidence>
<dbReference type="PANTHER" id="PTHR43142:SF1">
    <property type="entry name" value="CARBOXYLIC ESTER HYDROLASE"/>
    <property type="match status" value="1"/>
</dbReference>
<sequence length="544" mass="61513">MTQVKVTEGVLEGELVENLYGGSYYSFKGIPFAEPPVGRLRFKAPQPPKAWEGVRSAKEFGPFSYQVDWWSPTPIGSEDCLYLNVYTPDIKPKKLLPVMFWVHGGGFVSGSSNEYGPQLLVKKDVIVVTTNYRLEILGFLCLDTEDIPGNAGMKDQVAALRWVNKNIKNFGGDPDNITIFGESAGGASIGWLIVSPMTKGLYKKAITQSGTSTCSWSQSFEPRERALALARKLGCYSEDDKELHEFFISLPFESLVSTQTRLTMAEETKNVFEPVFIVVDEKKFGDNERFFYGDVFSSVANGLHEGVTLMTGYTEDEGILNMALGIPVQDKIDLINRFHDYLVPKPIAINNLISDQIQAGKMIKEYYFKGKVNIEDWEQLVKYYSLEVFVYATIQFAKLCANAKKNKVYLYKFTCKSERNVFGPVMGMGELIKDKQVVCHADDLYYLFDLGPLENVKPEVGSKSHEMIENVTKIWTDFAKYGNPTPDDSFGVEWKPYTLENQDYLEIGNEIVAGVEPDKEEVEFWEKLYKKYAPALVYSTYISK</sequence>
<gene>
    <name evidence="8" type="ORF">O3G_MSEX001496</name>
</gene>
<dbReference type="PROSITE" id="PS00941">
    <property type="entry name" value="CARBOXYLESTERASE_B_2"/>
    <property type="match status" value="1"/>
</dbReference>
<evidence type="ECO:0000256" key="1">
    <source>
        <dbReference type="ARBA" id="ARBA00005964"/>
    </source>
</evidence>
<comment type="similarity">
    <text evidence="1 6">Belongs to the type-B carboxylesterase/lipase family.</text>
</comment>
<dbReference type="InterPro" id="IPR002018">
    <property type="entry name" value="CarbesteraseB"/>
</dbReference>
<keyword evidence="10" id="KW-1185">Reference proteome</keyword>
<dbReference type="InterPro" id="IPR019819">
    <property type="entry name" value="Carboxylesterase_B_CS"/>
</dbReference>
<reference evidence="8" key="1">
    <citation type="journal article" date="2016" name="Insect Biochem. Mol. Biol.">
        <title>Multifaceted biological insights from a draft genome sequence of the tobacco hornworm moth, Manduca sexta.</title>
        <authorList>
            <person name="Kanost M.R."/>
            <person name="Arrese E.L."/>
            <person name="Cao X."/>
            <person name="Chen Y.R."/>
            <person name="Chellapilla S."/>
            <person name="Goldsmith M.R."/>
            <person name="Grosse-Wilde E."/>
            <person name="Heckel D.G."/>
            <person name="Herndon N."/>
            <person name="Jiang H."/>
            <person name="Papanicolaou A."/>
            <person name="Qu J."/>
            <person name="Soulages J.L."/>
            <person name="Vogel H."/>
            <person name="Walters J."/>
            <person name="Waterhouse R.M."/>
            <person name="Ahn S.J."/>
            <person name="Almeida F.C."/>
            <person name="An C."/>
            <person name="Aqrawi P."/>
            <person name="Bretschneider A."/>
            <person name="Bryant W.B."/>
            <person name="Bucks S."/>
            <person name="Chao H."/>
            <person name="Chevignon G."/>
            <person name="Christen J.M."/>
            <person name="Clarke D.F."/>
            <person name="Dittmer N.T."/>
            <person name="Ferguson L.C.F."/>
            <person name="Garavelou S."/>
            <person name="Gordon K.H.J."/>
            <person name="Gunaratna R.T."/>
            <person name="Han Y."/>
            <person name="Hauser F."/>
            <person name="He Y."/>
            <person name="Heidel-Fischer H."/>
            <person name="Hirsh A."/>
            <person name="Hu Y."/>
            <person name="Jiang H."/>
            <person name="Kalra D."/>
            <person name="Klinner C."/>
            <person name="Konig C."/>
            <person name="Kovar C."/>
            <person name="Kroll A.R."/>
            <person name="Kuwar S.S."/>
            <person name="Lee S.L."/>
            <person name="Lehman R."/>
            <person name="Li K."/>
            <person name="Li Z."/>
            <person name="Liang H."/>
            <person name="Lovelace S."/>
            <person name="Lu Z."/>
            <person name="Mansfield J.H."/>
            <person name="McCulloch K.J."/>
            <person name="Mathew T."/>
            <person name="Morton B."/>
            <person name="Muzny D.M."/>
            <person name="Neunemann D."/>
            <person name="Ongeri F."/>
            <person name="Pauchet Y."/>
            <person name="Pu L.L."/>
            <person name="Pyrousis I."/>
            <person name="Rao X.J."/>
            <person name="Redding A."/>
            <person name="Roesel C."/>
            <person name="Sanchez-Gracia A."/>
            <person name="Schaack S."/>
            <person name="Shukla A."/>
            <person name="Tetreau G."/>
            <person name="Wang Y."/>
            <person name="Xiong G.H."/>
            <person name="Traut W."/>
            <person name="Walsh T.K."/>
            <person name="Worley K.C."/>
            <person name="Wu D."/>
            <person name="Wu W."/>
            <person name="Wu Y.Q."/>
            <person name="Zhang X."/>
            <person name="Zou Z."/>
            <person name="Zucker H."/>
            <person name="Briscoe A.D."/>
            <person name="Burmester T."/>
            <person name="Clem R.J."/>
            <person name="Feyereisen R."/>
            <person name="Grimmelikhuijzen C.J.P."/>
            <person name="Hamodrakas S.J."/>
            <person name="Hansson B.S."/>
            <person name="Huguet E."/>
            <person name="Jermiin L.S."/>
            <person name="Lan Q."/>
            <person name="Lehman H.K."/>
            <person name="Lorenzen M."/>
            <person name="Merzendorfer H."/>
            <person name="Michalopoulos I."/>
            <person name="Morton D.B."/>
            <person name="Muthukrishnan S."/>
            <person name="Oakeshott J.G."/>
            <person name="Palmer W."/>
            <person name="Park Y."/>
            <person name="Passarelli A.L."/>
            <person name="Rozas J."/>
            <person name="Schwartz L.M."/>
            <person name="Smith W."/>
            <person name="Southgate A."/>
            <person name="Vilcinskas A."/>
            <person name="Vogt R."/>
            <person name="Wang P."/>
            <person name="Werren J."/>
            <person name="Yu X.Q."/>
            <person name="Zhou J.J."/>
            <person name="Brown S.J."/>
            <person name="Scherer S.E."/>
            <person name="Richards S."/>
            <person name="Blissard G.W."/>
        </authorList>
    </citation>
    <scope>NUCLEOTIDE SEQUENCE</scope>
</reference>
<reference evidence="9" key="3">
    <citation type="journal article" date="2022" name="Insect Sci.">
        <title>Genome-wide identification, classification, and expression profiling of serine esterases and other esterase-related proteins in the tobacco hornworm, Manduca sexta.</title>
        <authorList>
            <person name="Miao Z."/>
            <person name="Xiong C."/>
            <person name="Cao X."/>
            <person name="Shan T."/>
            <person name="Jin Q."/>
            <person name="Jiang H."/>
        </authorList>
    </citation>
    <scope>NUCLEOTIDE SEQUENCE</scope>
    <source>
        <strain evidence="9">AE1</strain>
    </source>
</reference>
<dbReference type="PANTHER" id="PTHR43142">
    <property type="entry name" value="CARBOXYLIC ESTER HYDROLASE"/>
    <property type="match status" value="1"/>
</dbReference>
<name>A0A921YL30_MANSE</name>